<dbReference type="InterPro" id="IPR008930">
    <property type="entry name" value="Terpenoid_cyclase/PrenylTrfase"/>
</dbReference>
<keyword evidence="2" id="KW-0882">Thioester bond</keyword>
<dbReference type="Gene3D" id="2.60.40.690">
    <property type="entry name" value="Alpha-macroglobulin, receptor-binding domain"/>
    <property type="match status" value="1"/>
</dbReference>
<dbReference type="PANTHER" id="PTHR11412">
    <property type="entry name" value="MACROGLOBULIN / COMPLEMENT"/>
    <property type="match status" value="1"/>
</dbReference>
<proteinExistence type="predicted"/>
<dbReference type="VEuPathDB" id="VectorBase:LDEU006944"/>
<evidence type="ECO:0000259" key="3">
    <source>
        <dbReference type="SMART" id="SM01361"/>
    </source>
</evidence>
<feature type="domain" description="Alpha-macroglobulin receptor-binding" evidence="3">
    <location>
        <begin position="259"/>
        <end position="347"/>
    </location>
</feature>
<name>A0A443SC15_9ACAR</name>
<dbReference type="InterPro" id="IPR011626">
    <property type="entry name" value="Alpha-macroglobulin_TED"/>
</dbReference>
<dbReference type="Gene3D" id="1.50.10.20">
    <property type="match status" value="1"/>
</dbReference>
<evidence type="ECO:0000256" key="1">
    <source>
        <dbReference type="ARBA" id="ARBA00022729"/>
    </source>
</evidence>
<sequence>MQSKSGENSAALTAYVFIALISNNSNDPTVNEKIKKTENYLVNRMKTTNDIYEMSIITYALYLRNSSEKESAFEKLIKASKSNADHTFWKYSDNDEAASTEMSSYALMSLMMKNEIEKALPVLRYLISKQNSKGGFSSTQDTVIGIQGMASFAEKFSNKSPSLKIDVKSEQLKNEIKSLGVNSENSIVLQEMLLSPKTQKVTLTATGEGSAIMQLSYQYNIMNTTSTPAFEIRQVIDEGTAEGIMSMTVFTKYLKGKQSGMAVMEVTLPSGFKADLEALENLKKSGIKRVETKNENTVVVLYFDEIKSEESSVNIIAERSVKVANLSPVPITVYDYYDKSKTATIFYSPKQLSVCSVCDGSDCGKSCQH</sequence>
<organism evidence="4 5">
    <name type="scientific">Leptotrombidium deliense</name>
    <dbReference type="NCBI Taxonomy" id="299467"/>
    <lineage>
        <taxon>Eukaryota</taxon>
        <taxon>Metazoa</taxon>
        <taxon>Ecdysozoa</taxon>
        <taxon>Arthropoda</taxon>
        <taxon>Chelicerata</taxon>
        <taxon>Arachnida</taxon>
        <taxon>Acari</taxon>
        <taxon>Acariformes</taxon>
        <taxon>Trombidiformes</taxon>
        <taxon>Prostigmata</taxon>
        <taxon>Anystina</taxon>
        <taxon>Parasitengona</taxon>
        <taxon>Trombiculoidea</taxon>
        <taxon>Trombiculidae</taxon>
        <taxon>Leptotrombidium</taxon>
    </lineage>
</organism>
<dbReference type="OrthoDB" id="6510601at2759"/>
<keyword evidence="5" id="KW-1185">Reference proteome</keyword>
<dbReference type="SMART" id="SM01361">
    <property type="entry name" value="A2M_recep"/>
    <property type="match status" value="1"/>
</dbReference>
<reference evidence="4 5" key="1">
    <citation type="journal article" date="2018" name="Gigascience">
        <title>Genomes of trombidid mites reveal novel predicted allergens and laterally-transferred genes associated with secondary metabolism.</title>
        <authorList>
            <person name="Dong X."/>
            <person name="Chaisiri K."/>
            <person name="Xia D."/>
            <person name="Armstrong S.D."/>
            <person name="Fang Y."/>
            <person name="Donnelly M.J."/>
            <person name="Kadowaki T."/>
            <person name="McGarry J.W."/>
            <person name="Darby A.C."/>
            <person name="Makepeace B.L."/>
        </authorList>
    </citation>
    <scope>NUCLEOTIDE SEQUENCE [LARGE SCALE GENOMIC DNA]</scope>
    <source>
        <strain evidence="4">UoL-UT</strain>
    </source>
</reference>
<dbReference type="InterPro" id="IPR009048">
    <property type="entry name" value="A-macroglobulin_rcpt-bd"/>
</dbReference>
<dbReference type="Proteomes" id="UP000288716">
    <property type="component" value="Unassembled WGS sequence"/>
</dbReference>
<dbReference type="STRING" id="299467.A0A443SC15"/>
<gene>
    <name evidence="4" type="ORF">B4U80_10889</name>
</gene>
<dbReference type="EMBL" id="NCKV01004055">
    <property type="protein sequence ID" value="RWS25096.1"/>
    <property type="molecule type" value="Genomic_DNA"/>
</dbReference>
<dbReference type="PANTHER" id="PTHR11412:SF136">
    <property type="entry name" value="CD109 ANTIGEN"/>
    <property type="match status" value="1"/>
</dbReference>
<dbReference type="Pfam" id="PF07677">
    <property type="entry name" value="A2M_recep"/>
    <property type="match status" value="1"/>
</dbReference>
<dbReference type="GO" id="GO:0005615">
    <property type="term" value="C:extracellular space"/>
    <property type="evidence" value="ECO:0007669"/>
    <property type="project" value="InterPro"/>
</dbReference>
<keyword evidence="1" id="KW-0732">Signal</keyword>
<dbReference type="InterPro" id="IPR036595">
    <property type="entry name" value="A-macroglobulin_rcpt-bd_sf"/>
</dbReference>
<evidence type="ECO:0000313" key="4">
    <source>
        <dbReference type="EMBL" id="RWS25096.1"/>
    </source>
</evidence>
<dbReference type="SUPFAM" id="SSF49410">
    <property type="entry name" value="Alpha-macroglobulin receptor domain"/>
    <property type="match status" value="1"/>
</dbReference>
<comment type="caution">
    <text evidence="4">The sequence shown here is derived from an EMBL/GenBank/DDBJ whole genome shotgun (WGS) entry which is preliminary data.</text>
</comment>
<protein>
    <submittedName>
        <fullName evidence="4">CD109 antigen-like protein</fullName>
    </submittedName>
</protein>
<dbReference type="InterPro" id="IPR050473">
    <property type="entry name" value="A2M/Complement_sys"/>
</dbReference>
<dbReference type="SUPFAM" id="SSF48239">
    <property type="entry name" value="Terpenoid cyclases/Protein prenyltransferases"/>
    <property type="match status" value="1"/>
</dbReference>
<evidence type="ECO:0000256" key="2">
    <source>
        <dbReference type="ARBA" id="ARBA00022966"/>
    </source>
</evidence>
<evidence type="ECO:0000313" key="5">
    <source>
        <dbReference type="Proteomes" id="UP000288716"/>
    </source>
</evidence>
<dbReference type="Pfam" id="PF07678">
    <property type="entry name" value="TED_complement"/>
    <property type="match status" value="1"/>
</dbReference>
<accession>A0A443SC15</accession>
<dbReference type="AlphaFoldDB" id="A0A443SC15"/>